<organism evidence="1 2">
    <name type="scientific">Tissierella carlieri</name>
    <dbReference type="NCBI Taxonomy" id="689904"/>
    <lineage>
        <taxon>Bacteria</taxon>
        <taxon>Bacillati</taxon>
        <taxon>Bacillota</taxon>
        <taxon>Tissierellia</taxon>
        <taxon>Tissierellales</taxon>
        <taxon>Tissierellaceae</taxon>
        <taxon>Tissierella</taxon>
    </lineage>
</organism>
<reference evidence="1 2" key="1">
    <citation type="submission" date="2022-06" db="EMBL/GenBank/DDBJ databases">
        <title>Isolation of gut microbiota from human fecal samples.</title>
        <authorList>
            <person name="Pamer E.G."/>
            <person name="Barat B."/>
            <person name="Waligurski E."/>
            <person name="Medina S."/>
            <person name="Paddock L."/>
            <person name="Mostad J."/>
        </authorList>
    </citation>
    <scope>NUCLEOTIDE SEQUENCE [LARGE SCALE GENOMIC DNA]</scope>
    <source>
        <strain evidence="1 2">DFI.7.95</strain>
    </source>
</reference>
<protein>
    <submittedName>
        <fullName evidence="1">Uncharacterized protein</fullName>
    </submittedName>
</protein>
<dbReference type="EMBL" id="JANGAC010000016">
    <property type="protein sequence ID" value="MCQ4924868.1"/>
    <property type="molecule type" value="Genomic_DNA"/>
</dbReference>
<sequence length="154" mass="18395">MEKSRKYFNRKSNEILKIKEEDIREEIRVVDMLKVPKNVKSITDKNIEYIRDVTYETKELDQYLLIAEEDLTFALKVLYDCYRGDIFSFLCGFRKSKELKEVDVMRKLNEELEENMSKAIKPSLIIPQFTFNGIVLVNPKLPDYEEEWQLLEIS</sequence>
<dbReference type="Proteomes" id="UP001524478">
    <property type="component" value="Unassembled WGS sequence"/>
</dbReference>
<comment type="caution">
    <text evidence="1">The sequence shown here is derived from an EMBL/GenBank/DDBJ whole genome shotgun (WGS) entry which is preliminary data.</text>
</comment>
<evidence type="ECO:0000313" key="2">
    <source>
        <dbReference type="Proteomes" id="UP001524478"/>
    </source>
</evidence>
<evidence type="ECO:0000313" key="1">
    <source>
        <dbReference type="EMBL" id="MCQ4924868.1"/>
    </source>
</evidence>
<gene>
    <name evidence="1" type="ORF">NE686_17330</name>
</gene>
<accession>A0ABT1SEG1</accession>
<proteinExistence type="predicted"/>
<dbReference type="RefSeq" id="WP_256312458.1">
    <property type="nucleotide sequence ID" value="NZ_JANGAC010000016.1"/>
</dbReference>
<keyword evidence="2" id="KW-1185">Reference proteome</keyword>
<name>A0ABT1SEG1_9FIRM</name>